<reference evidence="3 4" key="1">
    <citation type="submission" date="2017-04" db="EMBL/GenBank/DDBJ databases">
        <title>Staphylococcus agnetis, a potential pathogen in the broiler production.</title>
        <authorList>
            <person name="Poulsen L."/>
        </authorList>
    </citation>
    <scope>NUCLEOTIDE SEQUENCE [LARGE SCALE GENOMIC DNA]</scope>
    <source>
        <strain evidence="3 4">723_310714_2_2_spleen</strain>
    </source>
</reference>
<evidence type="ECO:0000313" key="2">
    <source>
        <dbReference type="EMBL" id="NJI03015.1"/>
    </source>
</evidence>
<evidence type="ECO:0008006" key="6">
    <source>
        <dbReference type="Google" id="ProtNLM"/>
    </source>
</evidence>
<evidence type="ECO:0000313" key="4">
    <source>
        <dbReference type="Proteomes" id="UP000195208"/>
    </source>
</evidence>
<accession>A0A2T4MKQ4</accession>
<dbReference type="InterPro" id="IPR036785">
    <property type="entry name" value="YkyA-like_sf"/>
</dbReference>
<dbReference type="RefSeq" id="WP_060550806.1">
    <property type="nucleotide sequence ID" value="NZ_CP009623.1"/>
</dbReference>
<dbReference type="Proteomes" id="UP000646308">
    <property type="component" value="Unassembled WGS sequence"/>
</dbReference>
<reference evidence="2" key="2">
    <citation type="submission" date="2019-11" db="EMBL/GenBank/DDBJ databases">
        <title>Whole genome comparisons of Staphylococcus agnetis isolates from cattle and chickens.</title>
        <authorList>
            <person name="Rhoads D."/>
            <person name="Shwani A."/>
            <person name="Adkins P."/>
            <person name="Calcutt M."/>
            <person name="Middleton J."/>
        </authorList>
    </citation>
    <scope>NUCLEOTIDE SEQUENCE</scope>
    <source>
        <strain evidence="2">1387</strain>
    </source>
</reference>
<dbReference type="OrthoDB" id="2414178at2"/>
<evidence type="ECO:0000313" key="3">
    <source>
        <dbReference type="EMBL" id="OTW30282.1"/>
    </source>
</evidence>
<dbReference type="InterPro" id="IPR019454">
    <property type="entry name" value="Lipoprot_YkyA-like"/>
</dbReference>
<dbReference type="AlphaFoldDB" id="A0A2T4MKQ4"/>
<dbReference type="GeneID" id="57691183"/>
<keyword evidence="1" id="KW-0175">Coiled coil</keyword>
<dbReference type="KEGG" id="sagq:EP23_01570"/>
<sequence>MKIKKTISVVLATTVLLAACNNDKEHIQNVNDGLEKMQKAEQPLEQINQNRNKLEQEKEKITKGFTGKNPAALQDDLKKVLKNTEERNKTIKQEENAVKNSKKEFEKVKSEVNKIEDKDKKKQYDEFVKALDTKYQNHADFTKGYQDLVNKEKDLFTYFSGQSGTQDEVDKKSKSIVEAQKQLKNKVDKYAKSLRNVQKEKRDIDEISNS</sequence>
<keyword evidence="4" id="KW-1185">Reference proteome</keyword>
<dbReference type="EMBL" id="WMFL01000080">
    <property type="protein sequence ID" value="NJI03015.1"/>
    <property type="molecule type" value="Genomic_DNA"/>
</dbReference>
<evidence type="ECO:0000313" key="5">
    <source>
        <dbReference type="Proteomes" id="UP000646308"/>
    </source>
</evidence>
<protein>
    <recommendedName>
        <fullName evidence="6">EMYY motif lipoprotein</fullName>
    </recommendedName>
</protein>
<evidence type="ECO:0000256" key="1">
    <source>
        <dbReference type="SAM" id="Coils"/>
    </source>
</evidence>
<comment type="caution">
    <text evidence="2">The sequence shown here is derived from an EMBL/GenBank/DDBJ whole genome shotgun (WGS) entry which is preliminary data.</text>
</comment>
<dbReference type="Proteomes" id="UP000195208">
    <property type="component" value="Unassembled WGS sequence"/>
</dbReference>
<proteinExistence type="predicted"/>
<dbReference type="Pfam" id="PF10368">
    <property type="entry name" value="YkyA"/>
    <property type="match status" value="1"/>
</dbReference>
<organism evidence="2 5">
    <name type="scientific">Staphylococcus agnetis</name>
    <dbReference type="NCBI Taxonomy" id="985762"/>
    <lineage>
        <taxon>Bacteria</taxon>
        <taxon>Bacillati</taxon>
        <taxon>Bacillota</taxon>
        <taxon>Bacilli</taxon>
        <taxon>Bacillales</taxon>
        <taxon>Staphylococcaceae</taxon>
        <taxon>Staphylococcus</taxon>
    </lineage>
</organism>
<dbReference type="PROSITE" id="PS51257">
    <property type="entry name" value="PROKAR_LIPOPROTEIN"/>
    <property type="match status" value="1"/>
</dbReference>
<dbReference type="SUPFAM" id="SSF140423">
    <property type="entry name" value="MW0975(SA0943)-like"/>
    <property type="match status" value="1"/>
</dbReference>
<dbReference type="Gene3D" id="1.20.120.570">
    <property type="entry name" value="YkyA-like"/>
    <property type="match status" value="1"/>
</dbReference>
<dbReference type="EMBL" id="NEFX01000022">
    <property type="protein sequence ID" value="OTW30282.1"/>
    <property type="molecule type" value="Genomic_DNA"/>
</dbReference>
<name>A0A2T4MKQ4_9STAP</name>
<gene>
    <name evidence="3" type="ORF">B9M88_10805</name>
    <name evidence="2" type="ORF">GLV84_09265</name>
</gene>
<feature type="coiled-coil region" evidence="1">
    <location>
        <begin position="37"/>
        <end position="118"/>
    </location>
</feature>